<evidence type="ECO:0000313" key="3">
    <source>
        <dbReference type="Proteomes" id="UP000023541"/>
    </source>
</evidence>
<evidence type="ECO:0000313" key="2">
    <source>
        <dbReference type="EMBL" id="EZH74181.1"/>
    </source>
</evidence>
<sequence length="111" mass="12369">MNLGIFSISLAVKDIKVSKDFYEKLGFTMIDGNLDQKWAILKNGTSKIGLFQGMFPKNTLTFNSENARDIHKKINGEEIMVTMSNGMDKNEGPASFMITDPDGNPILVDQH</sequence>
<proteinExistence type="predicted"/>
<reference evidence="2 3" key="1">
    <citation type="submission" date="2014-04" db="EMBL/GenBank/DDBJ databases">
        <title>Aquimarina sp. 22II-S11-z7 Genome Sequencing.</title>
        <authorList>
            <person name="Lai Q."/>
        </authorList>
    </citation>
    <scope>NUCLEOTIDE SEQUENCE [LARGE SCALE GENOMIC DNA]</scope>
    <source>
        <strain evidence="2 3">22II-S11-z7</strain>
    </source>
</reference>
<dbReference type="Pfam" id="PF00903">
    <property type="entry name" value="Glyoxalase"/>
    <property type="match status" value="1"/>
</dbReference>
<keyword evidence="3" id="KW-1185">Reference proteome</keyword>
<comment type="caution">
    <text evidence="2">The sequence shown here is derived from an EMBL/GenBank/DDBJ whole genome shotgun (WGS) entry which is preliminary data.</text>
</comment>
<dbReference type="eggNOG" id="COG0346">
    <property type="taxonomic scope" value="Bacteria"/>
</dbReference>
<dbReference type="InterPro" id="IPR029068">
    <property type="entry name" value="Glyas_Bleomycin-R_OHBP_Dase"/>
</dbReference>
<dbReference type="Proteomes" id="UP000023541">
    <property type="component" value="Unassembled WGS sequence"/>
</dbReference>
<dbReference type="EMBL" id="AQRA01000004">
    <property type="protein sequence ID" value="EZH74181.1"/>
    <property type="molecule type" value="Genomic_DNA"/>
</dbReference>
<dbReference type="OrthoDB" id="2719609at2"/>
<dbReference type="Gene3D" id="3.10.180.10">
    <property type="entry name" value="2,3-Dihydroxybiphenyl 1,2-Dioxygenase, domain 1"/>
    <property type="match status" value="1"/>
</dbReference>
<protein>
    <recommendedName>
        <fullName evidence="1">Glyoxalase/fosfomycin resistance/dioxygenase domain-containing protein</fullName>
    </recommendedName>
</protein>
<dbReference type="AlphaFoldDB" id="A0A023BW02"/>
<gene>
    <name evidence="2" type="ORF">ATO12_15030</name>
</gene>
<dbReference type="CDD" id="cd06587">
    <property type="entry name" value="VOC"/>
    <property type="match status" value="1"/>
</dbReference>
<dbReference type="SUPFAM" id="SSF54593">
    <property type="entry name" value="Glyoxalase/Bleomycin resistance protein/Dihydroxybiphenyl dioxygenase"/>
    <property type="match status" value="1"/>
</dbReference>
<dbReference type="STRING" id="1317122.ATO12_15030"/>
<accession>A0A023BW02</accession>
<feature type="domain" description="Glyoxalase/fosfomycin resistance/dioxygenase" evidence="1">
    <location>
        <begin position="5"/>
        <end position="106"/>
    </location>
</feature>
<name>A0A023BW02_9FLAO</name>
<evidence type="ECO:0000259" key="1">
    <source>
        <dbReference type="Pfam" id="PF00903"/>
    </source>
</evidence>
<organism evidence="2 3">
    <name type="scientific">Aquimarina atlantica</name>
    <dbReference type="NCBI Taxonomy" id="1317122"/>
    <lineage>
        <taxon>Bacteria</taxon>
        <taxon>Pseudomonadati</taxon>
        <taxon>Bacteroidota</taxon>
        <taxon>Flavobacteriia</taxon>
        <taxon>Flavobacteriales</taxon>
        <taxon>Flavobacteriaceae</taxon>
        <taxon>Aquimarina</taxon>
    </lineage>
</organism>
<dbReference type="InterPro" id="IPR004360">
    <property type="entry name" value="Glyas_Fos-R_dOase_dom"/>
</dbReference>